<accession>A0AAJ1X1T8</accession>
<dbReference type="PANTHER" id="PTHR35811:SF1">
    <property type="entry name" value="HTH OST-TYPE DOMAIN-CONTAINING PROTEIN"/>
    <property type="match status" value="1"/>
</dbReference>
<feature type="domain" description="HTH OST-type" evidence="1">
    <location>
        <begin position="218"/>
        <end position="288"/>
    </location>
</feature>
<dbReference type="GO" id="GO:0004540">
    <property type="term" value="F:RNA nuclease activity"/>
    <property type="evidence" value="ECO:0007669"/>
    <property type="project" value="InterPro"/>
</dbReference>
<dbReference type="Proteomes" id="UP001239215">
    <property type="component" value="Unassembled WGS sequence"/>
</dbReference>
<evidence type="ECO:0000313" key="2">
    <source>
        <dbReference type="EMBL" id="MDQ1105923.1"/>
    </source>
</evidence>
<dbReference type="InterPro" id="IPR021139">
    <property type="entry name" value="NYN"/>
</dbReference>
<protein>
    <recommendedName>
        <fullName evidence="1">HTH OST-type domain-containing protein</fullName>
    </recommendedName>
</protein>
<dbReference type="Pfam" id="PF12872">
    <property type="entry name" value="OST-HTH"/>
    <property type="match status" value="1"/>
</dbReference>
<dbReference type="RefSeq" id="WP_307202612.1">
    <property type="nucleotide sequence ID" value="NZ_JAUTAN010000001.1"/>
</dbReference>
<dbReference type="Gene3D" id="3.40.50.1010">
    <property type="entry name" value="5'-nuclease"/>
    <property type="match status" value="1"/>
</dbReference>
<dbReference type="Gene3D" id="3.30.420.610">
    <property type="entry name" value="LOTUS domain-like"/>
    <property type="match status" value="1"/>
</dbReference>
<evidence type="ECO:0000313" key="3">
    <source>
        <dbReference type="Proteomes" id="UP001239215"/>
    </source>
</evidence>
<reference evidence="2" key="1">
    <citation type="submission" date="2023-07" db="EMBL/GenBank/DDBJ databases">
        <title>Functional and genomic diversity of the sorghum phyllosphere microbiome.</title>
        <authorList>
            <person name="Shade A."/>
        </authorList>
    </citation>
    <scope>NUCLEOTIDE SEQUENCE</scope>
    <source>
        <strain evidence="2">SORGH_AS_1067</strain>
    </source>
</reference>
<gene>
    <name evidence="2" type="ORF">QE405_003207</name>
</gene>
<dbReference type="PROSITE" id="PS51644">
    <property type="entry name" value="HTH_OST"/>
    <property type="match status" value="1"/>
</dbReference>
<comment type="caution">
    <text evidence="2">The sequence shown here is derived from an EMBL/GenBank/DDBJ whole genome shotgun (WGS) entry which is preliminary data.</text>
</comment>
<dbReference type="EMBL" id="JAUTAN010000001">
    <property type="protein sequence ID" value="MDQ1105923.1"/>
    <property type="molecule type" value="Genomic_DNA"/>
</dbReference>
<dbReference type="CDD" id="cd11297">
    <property type="entry name" value="PIN_LabA-like_N_1"/>
    <property type="match status" value="1"/>
</dbReference>
<evidence type="ECO:0000259" key="1">
    <source>
        <dbReference type="PROSITE" id="PS51644"/>
    </source>
</evidence>
<proteinExistence type="predicted"/>
<dbReference type="PANTHER" id="PTHR35811">
    <property type="entry name" value="SLR1870 PROTEIN"/>
    <property type="match status" value="1"/>
</dbReference>
<sequence length="288" mass="31227">MTEPRVALYVDFENLVASQYDAVHGRHAWQRDKVVHAAADDPVVAPRLEASRLDVDAIVDYAASLGVVAISRAYANWASPAFSSYARDLTSRAIDLTQLFPLSGTKNGADIRLATDVVDDLTRYADLTHVLVAAGDSDYVAVAQKAKRLGRSVVGVGVAGSIGRYWEAACDEFKRYDALPGVEPAVTSPPAAGADAGVGVGAGVDDDPDTEDRARPVPYSKLFRRAVNLVQKQRSDEKVPLSVLKQVLVRMSPGFDETTLGFDSFSAYVRAQEGVETDERNQHVWFTR</sequence>
<organism evidence="2 3">
    <name type="scientific">Nocardioides zeae</name>
    <dbReference type="NCBI Taxonomy" id="1457234"/>
    <lineage>
        <taxon>Bacteria</taxon>
        <taxon>Bacillati</taxon>
        <taxon>Actinomycetota</taxon>
        <taxon>Actinomycetes</taxon>
        <taxon>Propionibacteriales</taxon>
        <taxon>Nocardioidaceae</taxon>
        <taxon>Nocardioides</taxon>
    </lineage>
</organism>
<dbReference type="Pfam" id="PF01936">
    <property type="entry name" value="NYN"/>
    <property type="match status" value="1"/>
</dbReference>
<dbReference type="InterPro" id="IPR041966">
    <property type="entry name" value="LOTUS-like"/>
</dbReference>
<name>A0AAJ1X1T8_9ACTN</name>
<dbReference type="InterPro" id="IPR025605">
    <property type="entry name" value="OST-HTH/LOTUS_dom"/>
</dbReference>
<dbReference type="AlphaFoldDB" id="A0AAJ1X1T8"/>